<evidence type="ECO:0000256" key="3">
    <source>
        <dbReference type="ARBA" id="ARBA00022980"/>
    </source>
</evidence>
<sequence>MELEVKIREKTGKETSKKLRKSGWIPAVVYGANEENLHISVPLKEIHELIKETHGEAKVIKLKAENLEKDVLLKHVDRDPVTGEIIHVDFQIIHKGEEIHIDVPVEIQGIAKGTKVGGILEVLRWHIPVRGEISKIPPHITIDVTNLDIHDSIHVKDLKIEGVKILLNPEETIVTVIPPKRMEEVKAEAAAEEAQPVEGGEEEKEEK</sequence>
<dbReference type="InterPro" id="IPR037121">
    <property type="entry name" value="Ribosomal_bL25_C"/>
</dbReference>
<evidence type="ECO:0000256" key="5">
    <source>
        <dbReference type="HAMAP-Rule" id="MF_01334"/>
    </source>
</evidence>
<dbReference type="CDD" id="cd00495">
    <property type="entry name" value="Ribosomal_L25_TL5_CTC"/>
    <property type="match status" value="1"/>
</dbReference>
<proteinExistence type="inferred from homology"/>
<name>A0A7V3ZYH2_UNCW3</name>
<dbReference type="EMBL" id="DTDJ01000035">
    <property type="protein sequence ID" value="HGL17751.1"/>
    <property type="molecule type" value="Genomic_DNA"/>
</dbReference>
<feature type="domain" description="Large ribosomal subunit protein bL25 beta" evidence="8">
    <location>
        <begin position="98"/>
        <end position="180"/>
    </location>
</feature>
<dbReference type="AlphaFoldDB" id="A0A7V3ZYH2"/>
<feature type="region of interest" description="Disordered" evidence="6">
    <location>
        <begin position="184"/>
        <end position="207"/>
    </location>
</feature>
<evidence type="ECO:0000256" key="4">
    <source>
        <dbReference type="ARBA" id="ARBA00023274"/>
    </source>
</evidence>
<dbReference type="HAMAP" id="MF_01334">
    <property type="entry name" value="Ribosomal_bL25_CTC"/>
    <property type="match status" value="1"/>
</dbReference>
<keyword evidence="4 5" id="KW-0687">Ribonucleoprotein</keyword>
<comment type="function">
    <text evidence="5">This is one of the proteins that binds to the 5S RNA in the ribosome where it forms part of the central protuberance.</text>
</comment>
<dbReference type="PANTHER" id="PTHR33284:SF1">
    <property type="entry name" value="RIBOSOMAL PROTEIN L25_GLN-TRNA SYNTHETASE, ANTI-CODON-BINDING DOMAIN-CONTAINING PROTEIN"/>
    <property type="match status" value="1"/>
</dbReference>
<dbReference type="GO" id="GO:0006412">
    <property type="term" value="P:translation"/>
    <property type="evidence" value="ECO:0007669"/>
    <property type="project" value="UniProtKB-UniRule"/>
</dbReference>
<evidence type="ECO:0000256" key="2">
    <source>
        <dbReference type="ARBA" id="ARBA00022884"/>
    </source>
</evidence>
<evidence type="ECO:0000259" key="7">
    <source>
        <dbReference type="Pfam" id="PF01386"/>
    </source>
</evidence>
<evidence type="ECO:0000313" key="9">
    <source>
        <dbReference type="EMBL" id="HGL17751.1"/>
    </source>
</evidence>
<dbReference type="InterPro" id="IPR020930">
    <property type="entry name" value="Ribosomal_uL5_bac-type"/>
</dbReference>
<evidence type="ECO:0000256" key="1">
    <source>
        <dbReference type="ARBA" id="ARBA00022730"/>
    </source>
</evidence>
<dbReference type="Gene3D" id="2.40.240.10">
    <property type="entry name" value="Ribosomal Protein L25, Chain P"/>
    <property type="match status" value="1"/>
</dbReference>
<reference evidence="9" key="1">
    <citation type="journal article" date="2020" name="mSystems">
        <title>Genome- and Community-Level Interaction Insights into Carbon Utilization and Element Cycling Functions of Hydrothermarchaeota in Hydrothermal Sediment.</title>
        <authorList>
            <person name="Zhou Z."/>
            <person name="Liu Y."/>
            <person name="Xu W."/>
            <person name="Pan J."/>
            <person name="Luo Z.H."/>
            <person name="Li M."/>
        </authorList>
    </citation>
    <scope>NUCLEOTIDE SEQUENCE [LARGE SCALE GENOMIC DNA]</scope>
    <source>
        <strain evidence="9">SpSt-69</strain>
    </source>
</reference>
<dbReference type="InterPro" id="IPR020056">
    <property type="entry name" value="Rbsml_bL25/Gln-tRNA_synth_N"/>
</dbReference>
<dbReference type="Pfam" id="PF01386">
    <property type="entry name" value="Ribosomal_L25p"/>
    <property type="match status" value="1"/>
</dbReference>
<dbReference type="Pfam" id="PF14693">
    <property type="entry name" value="Ribosomal_TL5_C"/>
    <property type="match status" value="1"/>
</dbReference>
<keyword evidence="1 5" id="KW-0699">rRNA-binding</keyword>
<comment type="caution">
    <text evidence="9">The sequence shown here is derived from an EMBL/GenBank/DDBJ whole genome shotgun (WGS) entry which is preliminary data.</text>
</comment>
<dbReference type="InterPro" id="IPR001021">
    <property type="entry name" value="Ribosomal_bL25_long"/>
</dbReference>
<keyword evidence="2 5" id="KW-0694">RNA-binding</keyword>
<dbReference type="Gene3D" id="2.170.120.20">
    <property type="entry name" value="Ribosomal protein L25, beta domain"/>
    <property type="match status" value="1"/>
</dbReference>
<dbReference type="SUPFAM" id="SSF50715">
    <property type="entry name" value="Ribosomal protein L25-like"/>
    <property type="match status" value="1"/>
</dbReference>
<dbReference type="GO" id="GO:0008097">
    <property type="term" value="F:5S rRNA binding"/>
    <property type="evidence" value="ECO:0007669"/>
    <property type="project" value="InterPro"/>
</dbReference>
<accession>A0A7V3ZYH2</accession>
<gene>
    <name evidence="5" type="primary">rplY</name>
    <name evidence="5" type="synonym">ctc</name>
    <name evidence="9" type="ORF">ENU66_05460</name>
</gene>
<dbReference type="InterPro" id="IPR011035">
    <property type="entry name" value="Ribosomal_bL25/Gln-tRNA_synth"/>
</dbReference>
<dbReference type="PANTHER" id="PTHR33284">
    <property type="entry name" value="RIBOSOMAL PROTEIN L25/GLN-TRNA SYNTHETASE, ANTI-CODON-BINDING DOMAIN-CONTAINING PROTEIN"/>
    <property type="match status" value="1"/>
</dbReference>
<comment type="subunit">
    <text evidence="5">Part of the 50S ribosomal subunit; part of the 5S rRNA/L5/L18/L25 subcomplex. Contacts the 5S rRNA. Binds to the 5S rRNA independently of L5 and L18.</text>
</comment>
<dbReference type="NCBIfam" id="TIGR00731">
    <property type="entry name" value="bL25_bact_ctc"/>
    <property type="match status" value="1"/>
</dbReference>
<evidence type="ECO:0000256" key="6">
    <source>
        <dbReference type="SAM" id="MobiDB-lite"/>
    </source>
</evidence>
<dbReference type="GO" id="GO:0003735">
    <property type="term" value="F:structural constituent of ribosome"/>
    <property type="evidence" value="ECO:0007669"/>
    <property type="project" value="InterPro"/>
</dbReference>
<dbReference type="InterPro" id="IPR020057">
    <property type="entry name" value="Ribosomal_bL25_b-dom"/>
</dbReference>
<dbReference type="InterPro" id="IPR029751">
    <property type="entry name" value="Ribosomal_L25_dom"/>
</dbReference>
<evidence type="ECO:0000259" key="8">
    <source>
        <dbReference type="Pfam" id="PF14693"/>
    </source>
</evidence>
<comment type="similarity">
    <text evidence="5">Belongs to the bacterial ribosomal protein bL25 family. CTC subfamily.</text>
</comment>
<dbReference type="GO" id="GO:0022625">
    <property type="term" value="C:cytosolic large ribosomal subunit"/>
    <property type="evidence" value="ECO:0007669"/>
    <property type="project" value="TreeGrafter"/>
</dbReference>
<protein>
    <recommendedName>
        <fullName evidence="5">Large ribosomal subunit protein bL25</fullName>
    </recommendedName>
    <alternativeName>
        <fullName evidence="5">General stress protein CTC</fullName>
    </alternativeName>
</protein>
<feature type="domain" description="Large ribosomal subunit protein bL25 L25" evidence="7">
    <location>
        <begin position="3"/>
        <end position="90"/>
    </location>
</feature>
<organism evidence="9">
    <name type="scientific">candidate division WOR-3 bacterium</name>
    <dbReference type="NCBI Taxonomy" id="2052148"/>
    <lineage>
        <taxon>Bacteria</taxon>
        <taxon>Bacteria division WOR-3</taxon>
    </lineage>
</organism>
<keyword evidence="3 5" id="KW-0689">Ribosomal protein</keyword>